<comment type="caution">
    <text evidence="1">The sequence shown here is derived from an EMBL/GenBank/DDBJ whole genome shotgun (WGS) entry which is preliminary data.</text>
</comment>
<keyword evidence="2" id="KW-1185">Reference proteome</keyword>
<name>A0A1L8TAA1_9ENTE</name>
<evidence type="ECO:0000313" key="2">
    <source>
        <dbReference type="Proteomes" id="UP000182077"/>
    </source>
</evidence>
<reference evidence="1 2" key="1">
    <citation type="submission" date="2014-12" db="EMBL/GenBank/DDBJ databases">
        <title>Draft genome sequences of 29 type strains of Enterococci.</title>
        <authorList>
            <person name="Zhong Z."/>
            <person name="Sun Z."/>
            <person name="Liu W."/>
            <person name="Zhang W."/>
            <person name="Zhang H."/>
        </authorList>
    </citation>
    <scope>NUCLEOTIDE SEQUENCE [LARGE SCALE GENOMIC DNA]</scope>
    <source>
        <strain evidence="1 2">DSM 17122</strain>
    </source>
</reference>
<dbReference type="STRING" id="249189.RV04_GL001222"/>
<dbReference type="EMBL" id="JXKQ01000028">
    <property type="protein sequence ID" value="OJG41034.1"/>
    <property type="molecule type" value="Genomic_DNA"/>
</dbReference>
<evidence type="ECO:0000313" key="1">
    <source>
        <dbReference type="EMBL" id="OJG41034.1"/>
    </source>
</evidence>
<gene>
    <name evidence="1" type="ORF">RV04_GL001222</name>
</gene>
<dbReference type="AlphaFoldDB" id="A0A1L8TAA1"/>
<accession>A0A1L8TAA1</accession>
<sequence>MLDPEKNELRVTNTIDELTYLQQSQVLEIFSRWAQEQEEE</sequence>
<protein>
    <submittedName>
        <fullName evidence="1">Uncharacterized protein</fullName>
    </submittedName>
</protein>
<dbReference type="Proteomes" id="UP000182077">
    <property type="component" value="Unassembled WGS sequence"/>
</dbReference>
<organism evidence="1 2">
    <name type="scientific">Enterococcus hermanniensis</name>
    <dbReference type="NCBI Taxonomy" id="249189"/>
    <lineage>
        <taxon>Bacteria</taxon>
        <taxon>Bacillati</taxon>
        <taxon>Bacillota</taxon>
        <taxon>Bacilli</taxon>
        <taxon>Lactobacillales</taxon>
        <taxon>Enterococcaceae</taxon>
        <taxon>Enterococcus</taxon>
    </lineage>
</organism>
<proteinExistence type="predicted"/>